<protein>
    <submittedName>
        <fullName evidence="1">Uncharacterized protein</fullName>
    </submittedName>
</protein>
<name>A0AAD8KZP7_TARER</name>
<evidence type="ECO:0000313" key="2">
    <source>
        <dbReference type="Proteomes" id="UP001229421"/>
    </source>
</evidence>
<dbReference type="Proteomes" id="UP001229421">
    <property type="component" value="Unassembled WGS sequence"/>
</dbReference>
<organism evidence="1 2">
    <name type="scientific">Tagetes erecta</name>
    <name type="common">African marigold</name>
    <dbReference type="NCBI Taxonomy" id="13708"/>
    <lineage>
        <taxon>Eukaryota</taxon>
        <taxon>Viridiplantae</taxon>
        <taxon>Streptophyta</taxon>
        <taxon>Embryophyta</taxon>
        <taxon>Tracheophyta</taxon>
        <taxon>Spermatophyta</taxon>
        <taxon>Magnoliopsida</taxon>
        <taxon>eudicotyledons</taxon>
        <taxon>Gunneridae</taxon>
        <taxon>Pentapetalae</taxon>
        <taxon>asterids</taxon>
        <taxon>campanulids</taxon>
        <taxon>Asterales</taxon>
        <taxon>Asteraceae</taxon>
        <taxon>Asteroideae</taxon>
        <taxon>Heliantheae alliance</taxon>
        <taxon>Tageteae</taxon>
        <taxon>Tagetes</taxon>
    </lineage>
</organism>
<reference evidence="1" key="1">
    <citation type="journal article" date="2023" name="bioRxiv">
        <title>Improved chromosome-level genome assembly for marigold (Tagetes erecta).</title>
        <authorList>
            <person name="Jiang F."/>
            <person name="Yuan L."/>
            <person name="Wang S."/>
            <person name="Wang H."/>
            <person name="Xu D."/>
            <person name="Wang A."/>
            <person name="Fan W."/>
        </authorList>
    </citation>
    <scope>NUCLEOTIDE SEQUENCE</scope>
    <source>
        <strain evidence="1">WSJ</strain>
        <tissue evidence="1">Leaf</tissue>
    </source>
</reference>
<proteinExistence type="predicted"/>
<gene>
    <name evidence="1" type="ORF">QVD17_17549</name>
</gene>
<sequence>MIGYATVYSRYQQTRTSQLTYYLDPSSPKVKIKPSAYKTVIVRSFRSSKISVIDFTIRTDLVIKLLFRD</sequence>
<keyword evidence="2" id="KW-1185">Reference proteome</keyword>
<evidence type="ECO:0000313" key="1">
    <source>
        <dbReference type="EMBL" id="KAK1428710.1"/>
    </source>
</evidence>
<accession>A0AAD8KZP7</accession>
<dbReference type="AlphaFoldDB" id="A0AAD8KZP7"/>
<dbReference type="EMBL" id="JAUHHV010000004">
    <property type="protein sequence ID" value="KAK1428710.1"/>
    <property type="molecule type" value="Genomic_DNA"/>
</dbReference>
<comment type="caution">
    <text evidence="1">The sequence shown here is derived from an EMBL/GenBank/DDBJ whole genome shotgun (WGS) entry which is preliminary data.</text>
</comment>